<organism evidence="1 2">
    <name type="scientific">Vigna unguiculata</name>
    <name type="common">Cowpea</name>
    <dbReference type="NCBI Taxonomy" id="3917"/>
    <lineage>
        <taxon>Eukaryota</taxon>
        <taxon>Viridiplantae</taxon>
        <taxon>Streptophyta</taxon>
        <taxon>Embryophyta</taxon>
        <taxon>Tracheophyta</taxon>
        <taxon>Spermatophyta</taxon>
        <taxon>Magnoliopsida</taxon>
        <taxon>eudicotyledons</taxon>
        <taxon>Gunneridae</taxon>
        <taxon>Pentapetalae</taxon>
        <taxon>rosids</taxon>
        <taxon>fabids</taxon>
        <taxon>Fabales</taxon>
        <taxon>Fabaceae</taxon>
        <taxon>Papilionoideae</taxon>
        <taxon>50 kb inversion clade</taxon>
        <taxon>NPAAA clade</taxon>
        <taxon>indigoferoid/millettioid clade</taxon>
        <taxon>Phaseoleae</taxon>
        <taxon>Vigna</taxon>
    </lineage>
</organism>
<evidence type="ECO:0000313" key="2">
    <source>
        <dbReference type="Proteomes" id="UP000501690"/>
    </source>
</evidence>
<dbReference type="EMBL" id="CP039354">
    <property type="protein sequence ID" value="QCE10151.1"/>
    <property type="molecule type" value="Genomic_DNA"/>
</dbReference>
<reference evidence="1 2" key="1">
    <citation type="submission" date="2019-04" db="EMBL/GenBank/DDBJ databases">
        <title>An improved genome assembly and genetic linkage map for asparagus bean, Vigna unguiculata ssp. sesquipedialis.</title>
        <authorList>
            <person name="Xia Q."/>
            <person name="Zhang R."/>
            <person name="Dong Y."/>
        </authorList>
    </citation>
    <scope>NUCLEOTIDE SEQUENCE [LARGE SCALE GENOMIC DNA]</scope>
    <source>
        <tissue evidence="1">Leaf</tissue>
    </source>
</reference>
<keyword evidence="2" id="KW-1185">Reference proteome</keyword>
<dbReference type="Proteomes" id="UP000501690">
    <property type="component" value="Linkage Group LG10"/>
</dbReference>
<dbReference type="AlphaFoldDB" id="A0A4D6NBA7"/>
<evidence type="ECO:0000313" key="1">
    <source>
        <dbReference type="EMBL" id="QCE10151.1"/>
    </source>
</evidence>
<gene>
    <name evidence="1" type="ORF">DEO72_LG10g1377</name>
</gene>
<sequence length="76" mass="8269">MAPGGLLIPLGDRNHWEILLHRVAPGGKGVLRQAVLGKQWRWKGVGAWRRAGTTRRSGPVSPSDAGCCARRLCSRL</sequence>
<protein>
    <submittedName>
        <fullName evidence="1">Uncharacterized protein</fullName>
    </submittedName>
</protein>
<proteinExistence type="predicted"/>
<accession>A0A4D6NBA7</accession>
<name>A0A4D6NBA7_VIGUN</name>